<keyword evidence="1" id="KW-0812">Transmembrane</keyword>
<dbReference type="AlphaFoldDB" id="R4UBM7"/>
<keyword evidence="1" id="KW-0472">Membrane</keyword>
<feature type="transmembrane region" description="Helical" evidence="1">
    <location>
        <begin position="12"/>
        <end position="36"/>
    </location>
</feature>
<gene>
    <name evidence="2" type="ORF">SCHRY_v1c07380</name>
</gene>
<dbReference type="HOGENOM" id="CLU_2071645_0_0_14"/>
<dbReference type="EMBL" id="CP005077">
    <property type="protein sequence ID" value="AGM25314.1"/>
    <property type="molecule type" value="Genomic_DNA"/>
</dbReference>
<dbReference type="PATRIC" id="fig|1276227.3.peg.743"/>
<dbReference type="STRING" id="1276227.SCHRY_v1c07380"/>
<evidence type="ECO:0000313" key="2">
    <source>
        <dbReference type="EMBL" id="AGM25314.1"/>
    </source>
</evidence>
<accession>R4UBM7</accession>
<dbReference type="RefSeq" id="WP_016339138.1">
    <property type="nucleotide sequence ID" value="NC_021280.1"/>
</dbReference>
<proteinExistence type="predicted"/>
<keyword evidence="3" id="KW-1185">Reference proteome</keyword>
<feature type="transmembrane region" description="Helical" evidence="1">
    <location>
        <begin position="56"/>
        <end position="83"/>
    </location>
</feature>
<dbReference type="OrthoDB" id="9988603at2"/>
<organism evidence="2 3">
    <name type="scientific">Spiroplasma chrysopicola DF-1</name>
    <dbReference type="NCBI Taxonomy" id="1276227"/>
    <lineage>
        <taxon>Bacteria</taxon>
        <taxon>Bacillati</taxon>
        <taxon>Mycoplasmatota</taxon>
        <taxon>Mollicutes</taxon>
        <taxon>Entomoplasmatales</taxon>
        <taxon>Spiroplasmataceae</taxon>
        <taxon>Spiroplasma</taxon>
    </lineage>
</organism>
<keyword evidence="1" id="KW-1133">Transmembrane helix</keyword>
<reference evidence="2 3" key="1">
    <citation type="journal article" date="2013" name="Genome Biol. Evol.">
        <title>Complete genomes of two dipteran-associated spiroplasmas provided insights into the origin, dynamics, and impacts of viral invasion in spiroplasma.</title>
        <authorList>
            <person name="Ku C."/>
            <person name="Lo W.S."/>
            <person name="Chen L.L."/>
            <person name="Kuo C.H."/>
        </authorList>
    </citation>
    <scope>NUCLEOTIDE SEQUENCE [LARGE SCALE GENOMIC DNA]</scope>
    <source>
        <strain evidence="2 3">DF-1</strain>
    </source>
</reference>
<name>R4UBM7_9MOLU</name>
<sequence length="118" mass="14221">MPNQKEVTFFKIILFILFLPLLYVWYFLSWPAGYFYAKYRSAKQLTDKLEQGPYEWFIIILLLILWILLSWLITIFFICYTFVGYLKAHQSLDNMVKGLFGLAWIINFFEKIISVKIK</sequence>
<evidence type="ECO:0000256" key="1">
    <source>
        <dbReference type="SAM" id="Phobius"/>
    </source>
</evidence>
<evidence type="ECO:0008006" key="4">
    <source>
        <dbReference type="Google" id="ProtNLM"/>
    </source>
</evidence>
<dbReference type="Proteomes" id="UP000013964">
    <property type="component" value="Chromosome"/>
</dbReference>
<dbReference type="KEGG" id="scr:SCHRY_v1c07380"/>
<evidence type="ECO:0000313" key="3">
    <source>
        <dbReference type="Proteomes" id="UP000013964"/>
    </source>
</evidence>
<protein>
    <recommendedName>
        <fullName evidence="4">Transmembrane protein</fullName>
    </recommendedName>
</protein>